<comment type="similarity">
    <text evidence="6">Belongs to the mitochondrion-specific ribosomal protein mL54 family.</text>
</comment>
<accession>A0A443HWT8</accession>
<keyword evidence="2" id="KW-0809">Transit peptide</keyword>
<dbReference type="GeneID" id="39598248"/>
<comment type="caution">
    <text evidence="9">The sequence shown here is derived from an EMBL/GenBank/DDBJ whole genome shotgun (WGS) entry which is preliminary data.</text>
</comment>
<dbReference type="RefSeq" id="XP_028485951.1">
    <property type="nucleotide sequence ID" value="XM_028628971.1"/>
</dbReference>
<evidence type="ECO:0000313" key="10">
    <source>
        <dbReference type="Proteomes" id="UP000283841"/>
    </source>
</evidence>
<dbReference type="PANTHER" id="PTHR28595">
    <property type="entry name" value="39S RIBOSOMAL PROTEIN L54, MITOCHONDRIAL"/>
    <property type="match status" value="1"/>
</dbReference>
<dbReference type="GO" id="GO:0003735">
    <property type="term" value="F:structural constituent of ribosome"/>
    <property type="evidence" value="ECO:0007669"/>
    <property type="project" value="TreeGrafter"/>
</dbReference>
<comment type="subcellular location">
    <subcellularLocation>
        <location evidence="1">Mitochondrion</location>
    </subcellularLocation>
</comment>
<organism evidence="9 10">
    <name type="scientific">Byssochlamys spectabilis</name>
    <name type="common">Paecilomyces variotii</name>
    <dbReference type="NCBI Taxonomy" id="264951"/>
    <lineage>
        <taxon>Eukaryota</taxon>
        <taxon>Fungi</taxon>
        <taxon>Dikarya</taxon>
        <taxon>Ascomycota</taxon>
        <taxon>Pezizomycotina</taxon>
        <taxon>Eurotiomycetes</taxon>
        <taxon>Eurotiomycetidae</taxon>
        <taxon>Eurotiales</taxon>
        <taxon>Thermoascaceae</taxon>
        <taxon>Paecilomyces</taxon>
    </lineage>
</organism>
<gene>
    <name evidence="9" type="ORF">C8Q69DRAFT_444045</name>
</gene>
<dbReference type="EMBL" id="RCNU01000004">
    <property type="protein sequence ID" value="RWQ96306.1"/>
    <property type="molecule type" value="Genomic_DNA"/>
</dbReference>
<protein>
    <recommendedName>
        <fullName evidence="7">Large ribosomal subunit protein mL54</fullName>
    </recommendedName>
</protein>
<dbReference type="Proteomes" id="UP000283841">
    <property type="component" value="Unassembled WGS sequence"/>
</dbReference>
<evidence type="ECO:0000256" key="8">
    <source>
        <dbReference type="SAM" id="MobiDB-lite"/>
    </source>
</evidence>
<name>A0A443HWT8_BYSSP</name>
<dbReference type="GO" id="GO:0005762">
    <property type="term" value="C:mitochondrial large ribosomal subunit"/>
    <property type="evidence" value="ECO:0007669"/>
    <property type="project" value="TreeGrafter"/>
</dbReference>
<evidence type="ECO:0000256" key="5">
    <source>
        <dbReference type="ARBA" id="ARBA00023274"/>
    </source>
</evidence>
<feature type="compositionally biased region" description="Basic and acidic residues" evidence="8">
    <location>
        <begin position="81"/>
        <end position="91"/>
    </location>
</feature>
<keyword evidence="10" id="KW-1185">Reference proteome</keyword>
<evidence type="ECO:0000256" key="1">
    <source>
        <dbReference type="ARBA" id="ARBA00004173"/>
    </source>
</evidence>
<evidence type="ECO:0000313" key="9">
    <source>
        <dbReference type="EMBL" id="RWQ96306.1"/>
    </source>
</evidence>
<proteinExistence type="inferred from homology"/>
<evidence type="ECO:0000256" key="7">
    <source>
        <dbReference type="ARBA" id="ARBA00035179"/>
    </source>
</evidence>
<reference evidence="9 10" key="1">
    <citation type="journal article" date="2018" name="Front. Microbiol.">
        <title>Genomic and genetic insights into a cosmopolitan fungus, Paecilomyces variotii (Eurotiales).</title>
        <authorList>
            <person name="Urquhart A.S."/>
            <person name="Mondo S.J."/>
            <person name="Makela M.R."/>
            <person name="Hane J.K."/>
            <person name="Wiebenga A."/>
            <person name="He G."/>
            <person name="Mihaltcheva S."/>
            <person name="Pangilinan J."/>
            <person name="Lipzen A."/>
            <person name="Barry K."/>
            <person name="de Vries R.P."/>
            <person name="Grigoriev I.V."/>
            <person name="Idnurm A."/>
        </authorList>
    </citation>
    <scope>NUCLEOTIDE SEQUENCE [LARGE SCALE GENOMIC DNA]</scope>
    <source>
        <strain evidence="9 10">CBS 101075</strain>
    </source>
</reference>
<dbReference type="STRING" id="264951.A0A443HWT8"/>
<evidence type="ECO:0000256" key="6">
    <source>
        <dbReference type="ARBA" id="ARBA00033752"/>
    </source>
</evidence>
<keyword evidence="5" id="KW-0687">Ribonucleoprotein</keyword>
<keyword evidence="3 9" id="KW-0689">Ribosomal protein</keyword>
<dbReference type="AlphaFoldDB" id="A0A443HWT8"/>
<dbReference type="Pfam" id="PF08561">
    <property type="entry name" value="Ribosomal_L37"/>
    <property type="match status" value="1"/>
</dbReference>
<keyword evidence="4" id="KW-0496">Mitochondrion</keyword>
<evidence type="ECO:0000256" key="4">
    <source>
        <dbReference type="ARBA" id="ARBA00023128"/>
    </source>
</evidence>
<feature type="region of interest" description="Disordered" evidence="8">
    <location>
        <begin position="36"/>
        <end position="109"/>
    </location>
</feature>
<sequence>MICRQCRTSLLSRLVIQSPTPVSTSTCSRAIQRGQLRNYSLPGPPPAPRQPGPSEKPITIPSAISSASPGVSQPLSTPEGVHVDVNPEKPKKPATQREPSSCPPGTKLQGLNYFKNKPDLFALDDSEYPEWLWTLLDDKKNQSKTDMGGVDVSTLNKKQRKRHEKKMAALAASLPRKIPVHEQATDITPAPYNRTDDSQRDIIAEAAESLEKRSEITKSARAARRKGIREANFLRGL</sequence>
<evidence type="ECO:0000256" key="3">
    <source>
        <dbReference type="ARBA" id="ARBA00022980"/>
    </source>
</evidence>
<dbReference type="OrthoDB" id="10252718at2759"/>
<dbReference type="InterPro" id="IPR013870">
    <property type="entry name" value="Ribosomal_mL54"/>
</dbReference>
<dbReference type="PANTHER" id="PTHR28595:SF1">
    <property type="entry name" value="LARGE RIBOSOMAL SUBUNIT PROTEIN ML54"/>
    <property type="match status" value="1"/>
</dbReference>
<dbReference type="VEuPathDB" id="FungiDB:C8Q69DRAFT_444045"/>
<feature type="region of interest" description="Disordered" evidence="8">
    <location>
        <begin position="176"/>
        <end position="196"/>
    </location>
</feature>
<feature type="compositionally biased region" description="Low complexity" evidence="8">
    <location>
        <begin position="60"/>
        <end position="69"/>
    </location>
</feature>
<evidence type="ECO:0000256" key="2">
    <source>
        <dbReference type="ARBA" id="ARBA00022946"/>
    </source>
</evidence>
<feature type="compositionally biased region" description="Pro residues" evidence="8">
    <location>
        <begin position="42"/>
        <end position="51"/>
    </location>
</feature>